<gene>
    <name evidence="1" type="ORF">CEP54_012129</name>
</gene>
<comment type="caution">
    <text evidence="1">The sequence shown here is derived from an EMBL/GenBank/DDBJ whole genome shotgun (WGS) entry which is preliminary data.</text>
</comment>
<reference evidence="1 2" key="1">
    <citation type="submission" date="2017-06" db="EMBL/GenBank/DDBJ databases">
        <title>Comparative genomic analysis of Ambrosia Fusariam Clade fungi.</title>
        <authorList>
            <person name="Stajich J.E."/>
            <person name="Carrillo J."/>
            <person name="Kijimoto T."/>
            <person name="Eskalen A."/>
            <person name="O'Donnell K."/>
            <person name="Kasson M."/>
        </authorList>
    </citation>
    <scope>NUCLEOTIDE SEQUENCE [LARGE SCALE GENOMIC DNA]</scope>
    <source>
        <strain evidence="1 2">NRRL62584</strain>
    </source>
</reference>
<protein>
    <submittedName>
        <fullName evidence="1">Uncharacterized protein</fullName>
    </submittedName>
</protein>
<evidence type="ECO:0000313" key="2">
    <source>
        <dbReference type="Proteomes" id="UP000288168"/>
    </source>
</evidence>
<evidence type="ECO:0000313" key="1">
    <source>
        <dbReference type="EMBL" id="RSL50078.1"/>
    </source>
</evidence>
<dbReference type="AlphaFoldDB" id="A0A428PAK3"/>
<proteinExistence type="predicted"/>
<dbReference type="Proteomes" id="UP000288168">
    <property type="component" value="Unassembled WGS sequence"/>
</dbReference>
<name>A0A428PAK3_9HYPO</name>
<sequence length="55" mass="6081">MASRAILLDGNPDTKNYYAKLVNDQKYALIPSLELETVTLGKRQGTDLRRTSIGA</sequence>
<organism evidence="1 2">
    <name type="scientific">Fusarium duplospermum</name>
    <dbReference type="NCBI Taxonomy" id="1325734"/>
    <lineage>
        <taxon>Eukaryota</taxon>
        <taxon>Fungi</taxon>
        <taxon>Dikarya</taxon>
        <taxon>Ascomycota</taxon>
        <taxon>Pezizomycotina</taxon>
        <taxon>Sordariomycetes</taxon>
        <taxon>Hypocreomycetidae</taxon>
        <taxon>Hypocreales</taxon>
        <taxon>Nectriaceae</taxon>
        <taxon>Fusarium</taxon>
        <taxon>Fusarium solani species complex</taxon>
    </lineage>
</organism>
<accession>A0A428PAK3</accession>
<dbReference type="EMBL" id="NKCI01000169">
    <property type="protein sequence ID" value="RSL50078.1"/>
    <property type="molecule type" value="Genomic_DNA"/>
</dbReference>
<keyword evidence="2" id="KW-1185">Reference proteome</keyword>